<comment type="caution">
    <text evidence="2">The sequence shown here is derived from an EMBL/GenBank/DDBJ whole genome shotgun (WGS) entry which is preliminary data.</text>
</comment>
<dbReference type="VEuPathDB" id="GiardiaDB:DHA2_150879"/>
<evidence type="ECO:0000313" key="2">
    <source>
        <dbReference type="EMBL" id="ESU34709.1"/>
    </source>
</evidence>
<dbReference type="Proteomes" id="UP000018320">
    <property type="component" value="Unassembled WGS sequence"/>
</dbReference>
<feature type="compositionally biased region" description="Low complexity" evidence="1">
    <location>
        <begin position="122"/>
        <end position="145"/>
    </location>
</feature>
<proteinExistence type="predicted"/>
<protein>
    <submittedName>
        <fullName evidence="2">Dihydrolipoamide acyltransferase</fullName>
    </submittedName>
</protein>
<feature type="region of interest" description="Disordered" evidence="1">
    <location>
        <begin position="47"/>
        <end position="99"/>
    </location>
</feature>
<dbReference type="GO" id="GO:0016746">
    <property type="term" value="F:acyltransferase activity"/>
    <property type="evidence" value="ECO:0007669"/>
    <property type="project" value="UniProtKB-KW"/>
</dbReference>
<accession>V6T7K5</accession>
<feature type="compositionally biased region" description="Polar residues" evidence="1">
    <location>
        <begin position="49"/>
        <end position="58"/>
    </location>
</feature>
<evidence type="ECO:0000256" key="1">
    <source>
        <dbReference type="SAM" id="MobiDB-lite"/>
    </source>
</evidence>
<name>V6T7K5_GIAIN</name>
<evidence type="ECO:0000313" key="3">
    <source>
        <dbReference type="Proteomes" id="UP000018320"/>
    </source>
</evidence>
<feature type="region of interest" description="Disordered" evidence="1">
    <location>
        <begin position="118"/>
        <end position="145"/>
    </location>
</feature>
<gene>
    <name evidence="2" type="ORF">DHA2_150879</name>
</gene>
<reference evidence="3" key="1">
    <citation type="submission" date="2012-02" db="EMBL/GenBank/DDBJ databases">
        <title>Genome sequencing of Giardia lamblia Genotypes A2 and B isolates (DH and GS) and comparative analysis with the genomes of Genotypes A1 and E (WB and Pig).</title>
        <authorList>
            <person name="Adam R."/>
            <person name="Dahlstrom E."/>
            <person name="Martens C."/>
            <person name="Bruno D."/>
            <person name="Barbian K."/>
            <person name="Porcella S.F."/>
            <person name="Nash T."/>
        </authorList>
    </citation>
    <scope>NUCLEOTIDE SEQUENCE</scope>
    <source>
        <strain evidence="3">DH</strain>
    </source>
</reference>
<keyword evidence="2" id="KW-0012">Acyltransferase</keyword>
<sequence>MPGLYHDELRRVWASLDANKGTRDPVELPMDGQALQGKGTYFNRLLTHTPASGQSGNVLSADVRRADRGGKGPEGEGRLDHGADKRHLPGLPHGRPSTTRHDMIVACLYLRVSGKLNRSWKSRPTATSATRTRSPASGSSTSARR</sequence>
<reference evidence="2 3" key="2">
    <citation type="journal article" date="2013" name="Genome Biol. Evol.">
        <title>Genome sequencing of Giardia lamblia genotypes A2 and B isolates (DH and GS) and comparative analysis with the genomes of genotypes A1 and E (WB and Pig).</title>
        <authorList>
            <person name="Adam R.D."/>
            <person name="Dahlstrom E.W."/>
            <person name="Martens C.A."/>
            <person name="Bruno D.P."/>
            <person name="Barbian K.D."/>
            <person name="Ricklefs S.M."/>
            <person name="Hernandez M.M."/>
            <person name="Narla N.P."/>
            <person name="Patel R.B."/>
            <person name="Porcella S.F."/>
            <person name="Nash T.E."/>
        </authorList>
    </citation>
    <scope>NUCLEOTIDE SEQUENCE [LARGE SCALE GENOMIC DNA]</scope>
    <source>
        <strain evidence="2 3">DH</strain>
    </source>
</reference>
<keyword evidence="2" id="KW-0808">Transferase</keyword>
<dbReference type="AlphaFoldDB" id="V6T7K5"/>
<dbReference type="EMBL" id="AHGT01000179">
    <property type="protein sequence ID" value="ESU34709.1"/>
    <property type="molecule type" value="Genomic_DNA"/>
</dbReference>
<organism evidence="2 3">
    <name type="scientific">Giardia intestinalis</name>
    <name type="common">Giardia lamblia</name>
    <dbReference type="NCBI Taxonomy" id="5741"/>
    <lineage>
        <taxon>Eukaryota</taxon>
        <taxon>Metamonada</taxon>
        <taxon>Diplomonadida</taxon>
        <taxon>Hexamitidae</taxon>
        <taxon>Giardiinae</taxon>
        <taxon>Giardia</taxon>
    </lineage>
</organism>
<feature type="compositionally biased region" description="Basic and acidic residues" evidence="1">
    <location>
        <begin position="62"/>
        <end position="87"/>
    </location>
</feature>